<dbReference type="RefSeq" id="WP_148356063.1">
    <property type="nucleotide sequence ID" value="NZ_JBHSBF010000041.1"/>
</dbReference>
<evidence type="ECO:0000313" key="2">
    <source>
        <dbReference type="EMBL" id="TYC07575.1"/>
    </source>
</evidence>
<comment type="caution">
    <text evidence="2">The sequence shown here is derived from an EMBL/GenBank/DDBJ whole genome shotgun (WGS) entry which is preliminary data.</text>
</comment>
<evidence type="ECO:0000313" key="3">
    <source>
        <dbReference type="Proteomes" id="UP000322634"/>
    </source>
</evidence>
<feature type="region of interest" description="Disordered" evidence="1">
    <location>
        <begin position="1"/>
        <end position="20"/>
    </location>
</feature>
<organism evidence="2 3">
    <name type="scientific">Actinomadura syzygii</name>
    <dbReference type="NCBI Taxonomy" id="1427538"/>
    <lineage>
        <taxon>Bacteria</taxon>
        <taxon>Bacillati</taxon>
        <taxon>Actinomycetota</taxon>
        <taxon>Actinomycetes</taxon>
        <taxon>Streptosporangiales</taxon>
        <taxon>Thermomonosporaceae</taxon>
        <taxon>Actinomadura</taxon>
    </lineage>
</organism>
<dbReference type="OrthoDB" id="3689934at2"/>
<dbReference type="AlphaFoldDB" id="A0A5D0TQN9"/>
<protein>
    <submittedName>
        <fullName evidence="2">Uncharacterized protein</fullName>
    </submittedName>
</protein>
<keyword evidence="3" id="KW-1185">Reference proteome</keyword>
<evidence type="ECO:0000256" key="1">
    <source>
        <dbReference type="SAM" id="MobiDB-lite"/>
    </source>
</evidence>
<dbReference type="EMBL" id="VSFF01000021">
    <property type="protein sequence ID" value="TYC07575.1"/>
    <property type="molecule type" value="Genomic_DNA"/>
</dbReference>
<accession>A0A5D0TQN9</accession>
<reference evidence="2 3" key="1">
    <citation type="submission" date="2019-08" db="EMBL/GenBank/DDBJ databases">
        <title>Actinomadura sp. nov. CYP1-5 isolated from mountain soil.</title>
        <authorList>
            <person name="Songsumanus A."/>
            <person name="Kuncharoen N."/>
            <person name="Kudo T."/>
            <person name="Yuki M."/>
            <person name="Igarashi Y."/>
            <person name="Tanasupawat S."/>
        </authorList>
    </citation>
    <scope>NUCLEOTIDE SEQUENCE [LARGE SCALE GENOMIC DNA]</scope>
    <source>
        <strain evidence="2 3">GKU157</strain>
    </source>
</reference>
<proteinExistence type="predicted"/>
<gene>
    <name evidence="2" type="ORF">FXF65_41955</name>
</gene>
<name>A0A5D0TQN9_9ACTN</name>
<sequence>MTGRPDLAGRSPAQARHAVTEPVACPDLPCPDCGRPRYLQPPEVGPDGTAHGTTSGIGCATIDCPTAGLPLPVWLAIDRAVAAGAADLCPAGRPRPRAHGLPVPWVTPVTRATGPLWRDLHTARLARAQLESLCQVCGLGCDRRFSLIVDPHGHCLTSAPLHEECARLALAVCPAPSRARARTVTATRAQIHTRGDIAVELAMTQTWRYKEPRSGAT</sequence>
<dbReference type="Proteomes" id="UP000322634">
    <property type="component" value="Unassembled WGS sequence"/>
</dbReference>